<organism evidence="1 2">
    <name type="scientific">Schistosoma mekongi</name>
    <name type="common">Parasitic worm</name>
    <dbReference type="NCBI Taxonomy" id="38744"/>
    <lineage>
        <taxon>Eukaryota</taxon>
        <taxon>Metazoa</taxon>
        <taxon>Spiralia</taxon>
        <taxon>Lophotrochozoa</taxon>
        <taxon>Platyhelminthes</taxon>
        <taxon>Trematoda</taxon>
        <taxon>Digenea</taxon>
        <taxon>Strigeidida</taxon>
        <taxon>Schistosomatoidea</taxon>
        <taxon>Schistosomatidae</taxon>
        <taxon>Schistosoma</taxon>
    </lineage>
</organism>
<dbReference type="AlphaFoldDB" id="A0AAE1ZG70"/>
<comment type="caution">
    <text evidence="1">The sequence shown here is derived from an EMBL/GenBank/DDBJ whole genome shotgun (WGS) entry which is preliminary data.</text>
</comment>
<dbReference type="Pfam" id="PF22584">
    <property type="entry name" value="CFAP143"/>
    <property type="match status" value="1"/>
</dbReference>
<protein>
    <submittedName>
        <fullName evidence="1">Uncharacterized protein</fullName>
    </submittedName>
</protein>
<evidence type="ECO:0000313" key="1">
    <source>
        <dbReference type="EMBL" id="KAK4473435.1"/>
    </source>
</evidence>
<dbReference type="GO" id="GO:0008017">
    <property type="term" value="F:microtubule binding"/>
    <property type="evidence" value="ECO:0007669"/>
    <property type="project" value="InterPro"/>
</dbReference>
<accession>A0AAE1ZG70</accession>
<dbReference type="GO" id="GO:0045944">
    <property type="term" value="P:positive regulation of transcription by RNA polymerase II"/>
    <property type="evidence" value="ECO:0007669"/>
    <property type="project" value="TreeGrafter"/>
</dbReference>
<dbReference type="InterPro" id="IPR026124">
    <property type="entry name" value="Sperm-assoc_Ag8"/>
</dbReference>
<keyword evidence="2" id="KW-1185">Reference proteome</keyword>
<dbReference type="PANTHER" id="PTHR15510:SF5">
    <property type="entry name" value="SPERM-ASSOCIATED ANTIGEN 8"/>
    <property type="match status" value="1"/>
</dbReference>
<reference evidence="1" key="1">
    <citation type="submission" date="2022-04" db="EMBL/GenBank/DDBJ databases">
        <authorList>
            <person name="Xu L."/>
            <person name="Lv Z."/>
        </authorList>
    </citation>
    <scope>NUCLEOTIDE SEQUENCE</scope>
    <source>
        <strain evidence="1">LV_2022a</strain>
    </source>
</reference>
<name>A0AAE1ZG70_SCHME</name>
<dbReference type="EMBL" id="JALJAT010000002">
    <property type="protein sequence ID" value="KAK4473435.1"/>
    <property type="molecule type" value="Genomic_DNA"/>
</dbReference>
<evidence type="ECO:0000313" key="2">
    <source>
        <dbReference type="Proteomes" id="UP001292079"/>
    </source>
</evidence>
<dbReference type="Proteomes" id="UP001292079">
    <property type="component" value="Unassembled WGS sequence"/>
</dbReference>
<sequence length="123" mass="14764">MSLHTFFDKHKISKEDIELYKKIRKEVEQEFLPKYEPVDYRSVTKVDFHKSVPQPSSRPEPRLHEMVNEQPVTFWTEYRDKMHGNTHYSTNRITPFGRNAAFTTPIDKYLNSRMPCEMQVCPR</sequence>
<gene>
    <name evidence="1" type="ORF">MN116_002805</name>
</gene>
<dbReference type="PANTHER" id="PTHR15510">
    <property type="entry name" value="SPERM-ASSOCIATED ANTIGEN 8"/>
    <property type="match status" value="1"/>
</dbReference>
<dbReference type="GO" id="GO:0005634">
    <property type="term" value="C:nucleus"/>
    <property type="evidence" value="ECO:0007669"/>
    <property type="project" value="TreeGrafter"/>
</dbReference>
<reference evidence="1" key="2">
    <citation type="journal article" date="2023" name="Infect Dis Poverty">
        <title>Chromosome-scale genome of the human blood fluke Schistosoma mekongi and its implications for public health.</title>
        <authorList>
            <person name="Zhou M."/>
            <person name="Xu L."/>
            <person name="Xu D."/>
            <person name="Chen W."/>
            <person name="Khan J."/>
            <person name="Hu Y."/>
            <person name="Huang H."/>
            <person name="Wei H."/>
            <person name="Zhang Y."/>
            <person name="Chusongsang P."/>
            <person name="Tanasarnprasert K."/>
            <person name="Hu X."/>
            <person name="Limpanont Y."/>
            <person name="Lv Z."/>
        </authorList>
    </citation>
    <scope>NUCLEOTIDE SEQUENCE</scope>
    <source>
        <strain evidence="1">LV_2022a</strain>
    </source>
</reference>
<proteinExistence type="predicted"/>
<dbReference type="GO" id="GO:0005737">
    <property type="term" value="C:cytoplasm"/>
    <property type="evidence" value="ECO:0007669"/>
    <property type="project" value="TreeGrafter"/>
</dbReference>